<dbReference type="EMBL" id="CAKJVE010000004">
    <property type="protein sequence ID" value="CAG9702634.1"/>
    <property type="molecule type" value="Genomic_DNA"/>
</dbReference>
<sequence length="81" mass="9541">MKFNRELYKIRLFIYKGKKCVVTEVNLDKSHFTGGCQVLHGILCCVINANLSEREKQNTLHKLIGQKKLRRYREIDFTKAI</sequence>
<dbReference type="Proteomes" id="UP000789738">
    <property type="component" value="Unassembled WGS sequence"/>
</dbReference>
<reference evidence="1" key="1">
    <citation type="submission" date="2021-10" db="EMBL/GenBank/DDBJ databases">
        <authorList>
            <person name="Mesa V."/>
        </authorList>
    </citation>
    <scope>NUCLEOTIDE SEQUENCE</scope>
    <source>
        <strain evidence="1">CC3_PB</strain>
    </source>
</reference>
<evidence type="ECO:0000313" key="2">
    <source>
        <dbReference type="Proteomes" id="UP000789738"/>
    </source>
</evidence>
<name>A0AA86JGL5_9CLOT</name>
<protein>
    <submittedName>
        <fullName evidence="1">Uncharacterized protein</fullName>
    </submittedName>
</protein>
<comment type="caution">
    <text evidence="1">The sequence shown here is derived from an EMBL/GenBank/DDBJ whole genome shotgun (WGS) entry which is preliminary data.</text>
</comment>
<dbReference type="AlphaFoldDB" id="A0AA86JGL5"/>
<accession>A0AA86JGL5</accession>
<dbReference type="RefSeq" id="WP_210887281.1">
    <property type="nucleotide sequence ID" value="NZ_CAKJVE010000004.1"/>
</dbReference>
<proteinExistence type="predicted"/>
<organism evidence="1 2">
    <name type="scientific">Clostridium neonatale</name>
    <dbReference type="NCBI Taxonomy" id="137838"/>
    <lineage>
        <taxon>Bacteria</taxon>
        <taxon>Bacillati</taxon>
        <taxon>Bacillota</taxon>
        <taxon>Clostridia</taxon>
        <taxon>Eubacteriales</taxon>
        <taxon>Clostridiaceae</taxon>
        <taxon>Clostridium</taxon>
    </lineage>
</organism>
<evidence type="ECO:0000313" key="1">
    <source>
        <dbReference type="EMBL" id="CAG9702634.1"/>
    </source>
</evidence>
<gene>
    <name evidence="1" type="ORF">CNEO_40083</name>
</gene>